<evidence type="ECO:0000256" key="3">
    <source>
        <dbReference type="SAM" id="MobiDB-lite"/>
    </source>
</evidence>
<protein>
    <submittedName>
        <fullName evidence="4">Uncharacterized protein</fullName>
    </submittedName>
</protein>
<dbReference type="Pfam" id="PF14580">
    <property type="entry name" value="LRR_9"/>
    <property type="match status" value="1"/>
</dbReference>
<keyword evidence="5" id="KW-1185">Reference proteome</keyword>
<dbReference type="Gene3D" id="3.80.10.10">
    <property type="entry name" value="Ribonuclease Inhibitor"/>
    <property type="match status" value="1"/>
</dbReference>
<dbReference type="InParanoid" id="Q22NS5"/>
<dbReference type="RefSeq" id="XP_977305.2">
    <property type="nucleotide sequence ID" value="XM_972212.2"/>
</dbReference>
<dbReference type="HOGENOM" id="CLU_062035_0_0_1"/>
<dbReference type="InterPro" id="IPR032675">
    <property type="entry name" value="LRR_dom_sf"/>
</dbReference>
<evidence type="ECO:0000256" key="2">
    <source>
        <dbReference type="ARBA" id="ARBA00022737"/>
    </source>
</evidence>
<dbReference type="InterPro" id="IPR001611">
    <property type="entry name" value="Leu-rich_rpt"/>
</dbReference>
<organism evidence="4 5">
    <name type="scientific">Tetrahymena thermophila (strain SB210)</name>
    <dbReference type="NCBI Taxonomy" id="312017"/>
    <lineage>
        <taxon>Eukaryota</taxon>
        <taxon>Sar</taxon>
        <taxon>Alveolata</taxon>
        <taxon>Ciliophora</taxon>
        <taxon>Intramacronucleata</taxon>
        <taxon>Oligohymenophorea</taxon>
        <taxon>Hymenostomatida</taxon>
        <taxon>Tetrahymenina</taxon>
        <taxon>Tetrahymenidae</taxon>
        <taxon>Tetrahymena</taxon>
    </lineage>
</organism>
<dbReference type="eggNOG" id="KOG2123">
    <property type="taxonomic scope" value="Eukaryota"/>
</dbReference>
<dbReference type="Proteomes" id="UP000009168">
    <property type="component" value="Unassembled WGS sequence"/>
</dbReference>
<evidence type="ECO:0000256" key="1">
    <source>
        <dbReference type="ARBA" id="ARBA00022614"/>
    </source>
</evidence>
<dbReference type="PANTHER" id="PTHR18849:SF0">
    <property type="entry name" value="CILIA- AND FLAGELLA-ASSOCIATED PROTEIN 410-RELATED"/>
    <property type="match status" value="1"/>
</dbReference>
<proteinExistence type="predicted"/>
<keyword evidence="1" id="KW-0433">Leucine-rich repeat</keyword>
<dbReference type="OrthoDB" id="1517790at2759"/>
<evidence type="ECO:0000313" key="4">
    <source>
        <dbReference type="EMBL" id="EAR86710.2"/>
    </source>
</evidence>
<reference evidence="5" key="1">
    <citation type="journal article" date="2006" name="PLoS Biol.">
        <title>Macronuclear genome sequence of the ciliate Tetrahymena thermophila, a model eukaryote.</title>
        <authorList>
            <person name="Eisen J.A."/>
            <person name="Coyne R.S."/>
            <person name="Wu M."/>
            <person name="Wu D."/>
            <person name="Thiagarajan M."/>
            <person name="Wortman J.R."/>
            <person name="Badger J.H."/>
            <person name="Ren Q."/>
            <person name="Amedeo P."/>
            <person name="Jones K.M."/>
            <person name="Tallon L.J."/>
            <person name="Delcher A.L."/>
            <person name="Salzberg S.L."/>
            <person name="Silva J.C."/>
            <person name="Haas B.J."/>
            <person name="Majoros W.H."/>
            <person name="Farzad M."/>
            <person name="Carlton J.M."/>
            <person name="Smith R.K. Jr."/>
            <person name="Garg J."/>
            <person name="Pearlman R.E."/>
            <person name="Karrer K.M."/>
            <person name="Sun L."/>
            <person name="Manning G."/>
            <person name="Elde N.C."/>
            <person name="Turkewitz A.P."/>
            <person name="Asai D.J."/>
            <person name="Wilkes D.E."/>
            <person name="Wang Y."/>
            <person name="Cai H."/>
            <person name="Collins K."/>
            <person name="Stewart B.A."/>
            <person name="Lee S.R."/>
            <person name="Wilamowska K."/>
            <person name="Weinberg Z."/>
            <person name="Ruzzo W.L."/>
            <person name="Wloga D."/>
            <person name="Gaertig J."/>
            <person name="Frankel J."/>
            <person name="Tsao C.-C."/>
            <person name="Gorovsky M.A."/>
            <person name="Keeling P.J."/>
            <person name="Waller R.F."/>
            <person name="Patron N.J."/>
            <person name="Cherry J.M."/>
            <person name="Stover N.A."/>
            <person name="Krieger C.J."/>
            <person name="del Toro C."/>
            <person name="Ryder H.F."/>
            <person name="Williamson S.C."/>
            <person name="Barbeau R.A."/>
            <person name="Hamilton E.P."/>
            <person name="Orias E."/>
        </authorList>
    </citation>
    <scope>NUCLEOTIDE SEQUENCE [LARGE SCALE GENOMIC DNA]</scope>
    <source>
        <strain evidence="5">SB210</strain>
    </source>
</reference>
<name>Q22NS5_TETTS</name>
<evidence type="ECO:0000313" key="5">
    <source>
        <dbReference type="Proteomes" id="UP000009168"/>
    </source>
</evidence>
<dbReference type="SUPFAM" id="SSF52058">
    <property type="entry name" value="L domain-like"/>
    <property type="match status" value="1"/>
</dbReference>
<accession>Q22NS5</accession>
<feature type="region of interest" description="Disordered" evidence="3">
    <location>
        <begin position="148"/>
        <end position="226"/>
    </location>
</feature>
<keyword evidence="2" id="KW-0677">Repeat</keyword>
<sequence>MGKPLSEDLIKQKTRQDSLQMIRNLNLWGQDIDDLKVLRNMPNLEVLSLSVNKITTLKDIEYCHKLQELYLRKNSIADISEIKYLSQLKQLKVLWLSDNPCASIPNYREIVIKSLPYLEKLDNVNITPEDKMNCQNIELDFMEEVANNNNVGSSTSNNNRYSSYQNQPQQQQQQQYNPSPMNRMNDYNTYQENNNYSQQYQQSSATRASSNNYNTRNNNPSTVQQNNNQQTNYEEVQQMNNVSQIDDQLVNRNSNIVCAILSLLKELDYNSLEIIRRDVDRKINSAQRYQN</sequence>
<dbReference type="PANTHER" id="PTHR18849">
    <property type="entry name" value="LEUCINE RICH REPEAT PROTEIN"/>
    <property type="match status" value="1"/>
</dbReference>
<dbReference type="GeneID" id="7827048"/>
<dbReference type="PROSITE" id="PS51450">
    <property type="entry name" value="LRR"/>
    <property type="match status" value="3"/>
</dbReference>
<dbReference type="KEGG" id="tet:TTHERM_00197740"/>
<dbReference type="AlphaFoldDB" id="Q22NS5"/>
<dbReference type="GO" id="GO:0036064">
    <property type="term" value="C:ciliary basal body"/>
    <property type="evidence" value="ECO:0007669"/>
    <property type="project" value="UniProtKB-ARBA"/>
</dbReference>
<dbReference type="FunFam" id="3.80.10.10:FF:000094">
    <property type="entry name" value="protein C21orf2 isoform X1"/>
    <property type="match status" value="1"/>
</dbReference>
<gene>
    <name evidence="4" type="ORF">TTHERM_00197740</name>
</gene>
<dbReference type="EMBL" id="GG662857">
    <property type="protein sequence ID" value="EAR86710.2"/>
    <property type="molecule type" value="Genomic_DNA"/>
</dbReference>
<dbReference type="SMART" id="SM00365">
    <property type="entry name" value="LRR_SD22"/>
    <property type="match status" value="3"/>
</dbReference>